<dbReference type="Proteomes" id="UP001596356">
    <property type="component" value="Unassembled WGS sequence"/>
</dbReference>
<feature type="transmembrane region" description="Helical" evidence="7">
    <location>
        <begin position="236"/>
        <end position="259"/>
    </location>
</feature>
<keyword evidence="9" id="KW-1185">Reference proteome</keyword>
<feature type="transmembrane region" description="Helical" evidence="7">
    <location>
        <begin position="35"/>
        <end position="59"/>
    </location>
</feature>
<name>A0ABW2AU63_9MICO</name>
<comment type="caution">
    <text evidence="8">The sequence shown here is derived from an EMBL/GenBank/DDBJ whole genome shotgun (WGS) entry which is preliminary data.</text>
</comment>
<evidence type="ECO:0000256" key="1">
    <source>
        <dbReference type="ARBA" id="ARBA00004651"/>
    </source>
</evidence>
<dbReference type="EMBL" id="JBHSWJ010000002">
    <property type="protein sequence ID" value="MFC6714662.1"/>
    <property type="molecule type" value="Genomic_DNA"/>
</dbReference>
<feature type="transmembrane region" description="Helical" evidence="7">
    <location>
        <begin position="103"/>
        <end position="126"/>
    </location>
</feature>
<proteinExistence type="inferred from homology"/>
<feature type="transmembrane region" description="Helical" evidence="7">
    <location>
        <begin position="379"/>
        <end position="400"/>
    </location>
</feature>
<keyword evidence="6 7" id="KW-0472">Membrane</keyword>
<evidence type="ECO:0000256" key="5">
    <source>
        <dbReference type="ARBA" id="ARBA00022989"/>
    </source>
</evidence>
<feature type="transmembrane region" description="Helical" evidence="7">
    <location>
        <begin position="406"/>
        <end position="429"/>
    </location>
</feature>
<feature type="transmembrane region" description="Helical" evidence="7">
    <location>
        <begin position="441"/>
        <end position="457"/>
    </location>
</feature>
<feature type="transmembrane region" description="Helical" evidence="7">
    <location>
        <begin position="336"/>
        <end position="358"/>
    </location>
</feature>
<keyword evidence="3" id="KW-1003">Cell membrane</keyword>
<evidence type="ECO:0000313" key="9">
    <source>
        <dbReference type="Proteomes" id="UP001596356"/>
    </source>
</evidence>
<sequence>MSGVVEPSLEASAGLEPADGAEASEKLAGSVRRGLGWSVVNTVTSRLGSLIAAMVLARLLTPQDYGAYAVATVVLAAVLSFNELGVSLAIVRWPEDPAKIGPTVNTVSALLSCLLFLGCTLSAPYLAALLNAPAATPMIRVVSVCVLIDGVTASSAAMIARGLHQDRRFAADLAGFLMGTVLSVVLAILGFGAWSMIWGLMMANVISAITTLTLAPRRFGFGWDRDITRRLVRFGLPLAGSSLLLFVMLNVDYILVGHLAGAEALGLYLIAFNLASWPVNIISATVRRVSLAAFSRAAADHVRLRSAFLRGLTLVLTAALLICLPLGLLAHSVLRVLYGAQWTGAAQALGLLCVFSAGRILAEYAYDYFIASDRNHFNLILQGVWLAALAPSLALGIRWAGINGAAAAQALVVVVVVIPLLFAGLGGAIPWPDLLRAARRPLLTAFPPVVACLLIGLVIDQPLLLLLLGGAVTTLGYAIANKDTLLDIRRSREAPVV</sequence>
<comment type="similarity">
    <text evidence="2">Belongs to the polysaccharide synthase family.</text>
</comment>
<evidence type="ECO:0000256" key="6">
    <source>
        <dbReference type="ARBA" id="ARBA00023136"/>
    </source>
</evidence>
<dbReference type="PANTHER" id="PTHR30250:SF10">
    <property type="entry name" value="LIPOPOLYSACCHARIDE BIOSYNTHESIS PROTEIN WZXC"/>
    <property type="match status" value="1"/>
</dbReference>
<keyword evidence="5 7" id="KW-1133">Transmembrane helix</keyword>
<dbReference type="PANTHER" id="PTHR30250">
    <property type="entry name" value="PST FAMILY PREDICTED COLANIC ACID TRANSPORTER"/>
    <property type="match status" value="1"/>
</dbReference>
<feature type="transmembrane region" description="Helical" evidence="7">
    <location>
        <begin position="197"/>
        <end position="215"/>
    </location>
</feature>
<feature type="transmembrane region" description="Helical" evidence="7">
    <location>
        <begin position="138"/>
        <end position="157"/>
    </location>
</feature>
<feature type="transmembrane region" description="Helical" evidence="7">
    <location>
        <begin position="307"/>
        <end position="330"/>
    </location>
</feature>
<feature type="transmembrane region" description="Helical" evidence="7">
    <location>
        <begin position="169"/>
        <end position="191"/>
    </location>
</feature>
<feature type="transmembrane region" description="Helical" evidence="7">
    <location>
        <begin position="265"/>
        <end position="286"/>
    </location>
</feature>
<dbReference type="RefSeq" id="WP_377823227.1">
    <property type="nucleotide sequence ID" value="NZ_JBHSWJ010000002.1"/>
</dbReference>
<protein>
    <submittedName>
        <fullName evidence="8">Oligosaccharide flippase family protein</fullName>
    </submittedName>
</protein>
<dbReference type="Pfam" id="PF13440">
    <property type="entry name" value="Polysacc_synt_3"/>
    <property type="match status" value="1"/>
</dbReference>
<evidence type="ECO:0000256" key="2">
    <source>
        <dbReference type="ARBA" id="ARBA00007430"/>
    </source>
</evidence>
<reference evidence="9" key="1">
    <citation type="journal article" date="2019" name="Int. J. Syst. Evol. Microbiol.">
        <title>The Global Catalogue of Microorganisms (GCM) 10K type strain sequencing project: providing services to taxonomists for standard genome sequencing and annotation.</title>
        <authorList>
            <consortium name="The Broad Institute Genomics Platform"/>
            <consortium name="The Broad Institute Genome Sequencing Center for Infectious Disease"/>
            <person name="Wu L."/>
            <person name="Ma J."/>
        </authorList>
    </citation>
    <scope>NUCLEOTIDE SEQUENCE [LARGE SCALE GENOMIC DNA]</scope>
    <source>
        <strain evidence="9">NBRC 106593</strain>
    </source>
</reference>
<accession>A0ABW2AU63</accession>
<evidence type="ECO:0000313" key="8">
    <source>
        <dbReference type="EMBL" id="MFC6714662.1"/>
    </source>
</evidence>
<feature type="transmembrane region" description="Helical" evidence="7">
    <location>
        <begin position="65"/>
        <end position="91"/>
    </location>
</feature>
<dbReference type="InterPro" id="IPR050833">
    <property type="entry name" value="Poly_Biosynth_Transport"/>
</dbReference>
<gene>
    <name evidence="8" type="ORF">ACFQBT_12875</name>
</gene>
<evidence type="ECO:0000256" key="7">
    <source>
        <dbReference type="SAM" id="Phobius"/>
    </source>
</evidence>
<evidence type="ECO:0000256" key="3">
    <source>
        <dbReference type="ARBA" id="ARBA00022475"/>
    </source>
</evidence>
<comment type="subcellular location">
    <subcellularLocation>
        <location evidence="1">Cell membrane</location>
        <topology evidence="1">Multi-pass membrane protein</topology>
    </subcellularLocation>
</comment>
<evidence type="ECO:0000256" key="4">
    <source>
        <dbReference type="ARBA" id="ARBA00022692"/>
    </source>
</evidence>
<keyword evidence="4 7" id="KW-0812">Transmembrane</keyword>
<feature type="transmembrane region" description="Helical" evidence="7">
    <location>
        <begin position="463"/>
        <end position="480"/>
    </location>
</feature>
<organism evidence="8 9">
    <name type="scientific">Branchiibius cervicis</name>
    <dbReference type="NCBI Taxonomy" id="908252"/>
    <lineage>
        <taxon>Bacteria</taxon>
        <taxon>Bacillati</taxon>
        <taxon>Actinomycetota</taxon>
        <taxon>Actinomycetes</taxon>
        <taxon>Micrococcales</taxon>
        <taxon>Dermacoccaceae</taxon>
        <taxon>Branchiibius</taxon>
    </lineage>
</organism>